<dbReference type="PANTHER" id="PTHR30087:SF1">
    <property type="entry name" value="HYPOTHETICAL CYTOSOLIC PROTEIN"/>
    <property type="match status" value="1"/>
</dbReference>
<dbReference type="EMBL" id="JACIIX010000001">
    <property type="protein sequence ID" value="MBB6209106.1"/>
    <property type="molecule type" value="Genomic_DNA"/>
</dbReference>
<proteinExistence type="predicted"/>
<evidence type="ECO:0000313" key="1">
    <source>
        <dbReference type="EMBL" id="MBB6209106.1"/>
    </source>
</evidence>
<dbReference type="Proteomes" id="UP000544872">
    <property type="component" value="Unassembled WGS sequence"/>
</dbReference>
<sequence>MGADPQKRLPRILISACRFGQPVRYDGGHTRSASPLLDWLDAEGCLIPFCPEVAAGAQTPRPSGEILGSGGGDGVLDGTARVVEADGSDVTSLYVTGARLTLDLIRQHGITHALLQDRSPSCGSAVIYDGRFTGTRHPGHGVTTALLRRHGVRVFADPESLLADLGLSIPQDSP</sequence>
<dbReference type="AlphaFoldDB" id="A0A7W9ZCX5"/>
<organism evidence="1 2">
    <name type="scientific">Novispirillum itersonii</name>
    <name type="common">Aquaspirillum itersonii</name>
    <dbReference type="NCBI Taxonomy" id="189"/>
    <lineage>
        <taxon>Bacteria</taxon>
        <taxon>Pseudomonadati</taxon>
        <taxon>Pseudomonadota</taxon>
        <taxon>Alphaproteobacteria</taxon>
        <taxon>Rhodospirillales</taxon>
        <taxon>Novispirillaceae</taxon>
        <taxon>Novispirillum</taxon>
    </lineage>
</organism>
<dbReference type="RefSeq" id="WP_184260968.1">
    <property type="nucleotide sequence ID" value="NZ_JACIIX010000001.1"/>
</dbReference>
<keyword evidence="2" id="KW-1185">Reference proteome</keyword>
<name>A0A7W9ZCX5_NOVIT</name>
<reference evidence="1 2" key="1">
    <citation type="submission" date="2020-08" db="EMBL/GenBank/DDBJ databases">
        <title>Genomic Encyclopedia of Type Strains, Phase IV (KMG-IV): sequencing the most valuable type-strain genomes for metagenomic binning, comparative biology and taxonomic classification.</title>
        <authorList>
            <person name="Goeker M."/>
        </authorList>
    </citation>
    <scope>NUCLEOTIDE SEQUENCE [LARGE SCALE GENOMIC DNA]</scope>
    <source>
        <strain evidence="1 2">DSM 11590</strain>
    </source>
</reference>
<protein>
    <submittedName>
        <fullName evidence="1">Uncharacterized protein YbbK (DUF523 family)</fullName>
    </submittedName>
</protein>
<accession>A0A7W9ZCX5</accession>
<dbReference type="InterPro" id="IPR007553">
    <property type="entry name" value="2-thiour_desulf"/>
</dbReference>
<dbReference type="PANTHER" id="PTHR30087">
    <property type="entry name" value="INNER MEMBRANE PROTEIN"/>
    <property type="match status" value="1"/>
</dbReference>
<comment type="caution">
    <text evidence="1">The sequence shown here is derived from an EMBL/GenBank/DDBJ whole genome shotgun (WGS) entry which is preliminary data.</text>
</comment>
<dbReference type="Pfam" id="PF04463">
    <property type="entry name" value="2-thiour_desulf"/>
    <property type="match status" value="1"/>
</dbReference>
<evidence type="ECO:0000313" key="2">
    <source>
        <dbReference type="Proteomes" id="UP000544872"/>
    </source>
</evidence>
<gene>
    <name evidence="1" type="ORF">FHS48_000487</name>
</gene>